<feature type="domain" description="H15" evidence="5">
    <location>
        <begin position="51"/>
        <end position="126"/>
    </location>
</feature>
<dbReference type="OrthoDB" id="1110759at2759"/>
<accession>A0A8K0XV47</accession>
<reference evidence="6" key="1">
    <citation type="journal article" date="2021" name="New Phytol.">
        <title>Evolutionary innovations through gain and loss of genes in the ectomycorrhizal Boletales.</title>
        <authorList>
            <person name="Wu G."/>
            <person name="Miyauchi S."/>
            <person name="Morin E."/>
            <person name="Kuo A."/>
            <person name="Drula E."/>
            <person name="Varga T."/>
            <person name="Kohler A."/>
            <person name="Feng B."/>
            <person name="Cao Y."/>
            <person name="Lipzen A."/>
            <person name="Daum C."/>
            <person name="Hundley H."/>
            <person name="Pangilinan J."/>
            <person name="Johnson J."/>
            <person name="Barry K."/>
            <person name="LaButti K."/>
            <person name="Ng V."/>
            <person name="Ahrendt S."/>
            <person name="Min B."/>
            <person name="Choi I.G."/>
            <person name="Park H."/>
            <person name="Plett J.M."/>
            <person name="Magnuson J."/>
            <person name="Spatafora J.W."/>
            <person name="Nagy L.G."/>
            <person name="Henrissat B."/>
            <person name="Grigoriev I.V."/>
            <person name="Yang Z.L."/>
            <person name="Xu J."/>
            <person name="Martin F.M."/>
        </authorList>
    </citation>
    <scope>NUCLEOTIDE SEQUENCE</scope>
    <source>
        <strain evidence="6">KKN 215</strain>
    </source>
</reference>
<feature type="compositionally biased region" description="Low complexity" evidence="4">
    <location>
        <begin position="158"/>
        <end position="167"/>
    </location>
</feature>
<dbReference type="PRINTS" id="PR00624">
    <property type="entry name" value="HISTONEH5"/>
</dbReference>
<evidence type="ECO:0000256" key="2">
    <source>
        <dbReference type="ARBA" id="ARBA00023125"/>
    </source>
</evidence>
<dbReference type="Proteomes" id="UP000813824">
    <property type="component" value="Unassembled WGS sequence"/>
</dbReference>
<name>A0A8K0XV47_9AGAR</name>
<gene>
    <name evidence="6" type="ORF">BXZ70DRAFT_916664</name>
</gene>
<dbReference type="PROSITE" id="PS51504">
    <property type="entry name" value="H15"/>
    <property type="match status" value="1"/>
</dbReference>
<feature type="compositionally biased region" description="Low complexity" evidence="4">
    <location>
        <begin position="176"/>
        <end position="189"/>
    </location>
</feature>
<evidence type="ECO:0000313" key="7">
    <source>
        <dbReference type="Proteomes" id="UP000813824"/>
    </source>
</evidence>
<comment type="caution">
    <text evidence="6">The sequence shown here is derived from an EMBL/GenBank/DDBJ whole genome shotgun (WGS) entry which is preliminary data.</text>
</comment>
<keyword evidence="3" id="KW-0539">Nucleus</keyword>
<feature type="compositionally biased region" description="Basic residues" evidence="4">
    <location>
        <begin position="200"/>
        <end position="210"/>
    </location>
</feature>
<keyword evidence="3" id="KW-0158">Chromosome</keyword>
<feature type="compositionally biased region" description="Low complexity" evidence="4">
    <location>
        <begin position="40"/>
        <end position="51"/>
    </location>
</feature>
<dbReference type="InterPro" id="IPR005819">
    <property type="entry name" value="H1/H5"/>
</dbReference>
<evidence type="ECO:0000259" key="5">
    <source>
        <dbReference type="PROSITE" id="PS51504"/>
    </source>
</evidence>
<dbReference type="SUPFAM" id="SSF46785">
    <property type="entry name" value="Winged helix' DNA-binding domain"/>
    <property type="match status" value="1"/>
</dbReference>
<dbReference type="Gene3D" id="1.10.10.10">
    <property type="entry name" value="Winged helix-like DNA-binding domain superfamily/Winged helix DNA-binding domain"/>
    <property type="match status" value="1"/>
</dbReference>
<dbReference type="GO" id="GO:0005634">
    <property type="term" value="C:nucleus"/>
    <property type="evidence" value="ECO:0007669"/>
    <property type="project" value="UniProtKB-SubCell"/>
</dbReference>
<organism evidence="6 7">
    <name type="scientific">Cristinia sonorae</name>
    <dbReference type="NCBI Taxonomy" id="1940300"/>
    <lineage>
        <taxon>Eukaryota</taxon>
        <taxon>Fungi</taxon>
        <taxon>Dikarya</taxon>
        <taxon>Basidiomycota</taxon>
        <taxon>Agaricomycotina</taxon>
        <taxon>Agaricomycetes</taxon>
        <taxon>Agaricomycetidae</taxon>
        <taxon>Agaricales</taxon>
        <taxon>Pleurotineae</taxon>
        <taxon>Stephanosporaceae</taxon>
        <taxon>Cristinia</taxon>
    </lineage>
</organism>
<proteinExistence type="inferred from homology"/>
<feature type="region of interest" description="Disordered" evidence="4">
    <location>
        <begin position="1"/>
        <end position="53"/>
    </location>
</feature>
<dbReference type="EMBL" id="JAEVFJ010000002">
    <property type="protein sequence ID" value="KAH8107163.1"/>
    <property type="molecule type" value="Genomic_DNA"/>
</dbReference>
<feature type="region of interest" description="Disordered" evidence="4">
    <location>
        <begin position="114"/>
        <end position="227"/>
    </location>
</feature>
<evidence type="ECO:0000256" key="1">
    <source>
        <dbReference type="ARBA" id="ARBA00020833"/>
    </source>
</evidence>
<dbReference type="GO" id="GO:0030527">
    <property type="term" value="F:structural constituent of chromatin"/>
    <property type="evidence" value="ECO:0007669"/>
    <property type="project" value="InterPro"/>
</dbReference>
<sequence>MAATTTTKSTRTRAATKPAAAAPAKKATTSKAKETKVTKAKAAPAAKPAATHPSWKDIIKECIAAHASEARSGVSRATIKKFAEETYKLEMTGLQNSQLNRAIASGAEAGIFSLPKGPSGKVKLAPKVRPNVLKENNQPPAPRKAPASKATEKPTKPVKPTKTTETKTPAKKRATVAKPAAAKKTSSAKVAKKEVAAKAAVKKAVTKAKAVKAPVSKSKEKPKKAAA</sequence>
<dbReference type="InterPro" id="IPR036390">
    <property type="entry name" value="WH_DNA-bd_sf"/>
</dbReference>
<protein>
    <recommendedName>
        <fullName evidence="1">Histone H1</fullName>
    </recommendedName>
</protein>
<dbReference type="GO" id="GO:0000786">
    <property type="term" value="C:nucleosome"/>
    <property type="evidence" value="ECO:0007669"/>
    <property type="project" value="InterPro"/>
</dbReference>
<keyword evidence="2 3" id="KW-0238">DNA-binding</keyword>
<keyword evidence="7" id="KW-1185">Reference proteome</keyword>
<dbReference type="InterPro" id="IPR005818">
    <property type="entry name" value="Histone_H1/H5_H15"/>
</dbReference>
<dbReference type="GO" id="GO:0003677">
    <property type="term" value="F:DNA binding"/>
    <property type="evidence" value="ECO:0007669"/>
    <property type="project" value="UniProtKB-KW"/>
</dbReference>
<dbReference type="InterPro" id="IPR036388">
    <property type="entry name" value="WH-like_DNA-bd_sf"/>
</dbReference>
<evidence type="ECO:0000256" key="4">
    <source>
        <dbReference type="SAM" id="MobiDB-lite"/>
    </source>
</evidence>
<dbReference type="AlphaFoldDB" id="A0A8K0XV47"/>
<comment type="subcellular location">
    <subcellularLocation>
        <location evidence="3">Nucleus</location>
    </subcellularLocation>
</comment>
<feature type="compositionally biased region" description="Low complexity" evidence="4">
    <location>
        <begin position="1"/>
        <end position="30"/>
    </location>
</feature>
<comment type="similarity">
    <text evidence="3">Belongs to the histone H1/H5 family.</text>
</comment>
<dbReference type="SMART" id="SM00526">
    <property type="entry name" value="H15"/>
    <property type="match status" value="1"/>
</dbReference>
<dbReference type="GO" id="GO:0006334">
    <property type="term" value="P:nucleosome assembly"/>
    <property type="evidence" value="ECO:0007669"/>
    <property type="project" value="InterPro"/>
</dbReference>
<evidence type="ECO:0000313" key="6">
    <source>
        <dbReference type="EMBL" id="KAH8107163.1"/>
    </source>
</evidence>
<dbReference type="Pfam" id="PF00538">
    <property type="entry name" value="Linker_histone"/>
    <property type="match status" value="1"/>
</dbReference>
<evidence type="ECO:0000256" key="3">
    <source>
        <dbReference type="RuleBase" id="RU003894"/>
    </source>
</evidence>